<keyword evidence="3" id="KW-1185">Reference proteome</keyword>
<dbReference type="InterPro" id="IPR005031">
    <property type="entry name" value="COQ10_START"/>
</dbReference>
<dbReference type="OrthoDB" id="9793552at2"/>
<dbReference type="AlphaFoldDB" id="D1CHH8"/>
<dbReference type="Gene3D" id="3.30.530.20">
    <property type="match status" value="1"/>
</dbReference>
<dbReference type="CDD" id="cd07820">
    <property type="entry name" value="SRPBCC_3"/>
    <property type="match status" value="1"/>
</dbReference>
<dbReference type="eggNOG" id="COG4276">
    <property type="taxonomic scope" value="Bacteria"/>
</dbReference>
<dbReference type="HOGENOM" id="CLU_112936_1_1_0"/>
<dbReference type="KEGG" id="ttr:Tter_2300"/>
<dbReference type="SUPFAM" id="SSF55961">
    <property type="entry name" value="Bet v1-like"/>
    <property type="match status" value="1"/>
</dbReference>
<gene>
    <name evidence="2" type="ordered locus">Tter_2300</name>
</gene>
<dbReference type="STRING" id="525904.Tter_2300"/>
<accession>D1CHH8</accession>
<dbReference type="EMBL" id="CP001826">
    <property type="protein sequence ID" value="ACZ43199.1"/>
    <property type="molecule type" value="Genomic_DNA"/>
</dbReference>
<protein>
    <submittedName>
        <fullName evidence="2">Cell division inhibitor SulA</fullName>
    </submittedName>
</protein>
<proteinExistence type="predicted"/>
<sequence length="153" mass="18093">MWHVLRRHTLIRGTLEEVFPFFAAAENLEAITPPWLSFGLLTPTPIEMRQGTLIQYRLKLMGVPMRWLTRISAWEPPHRFIDEQLEGPYRDWIHEHRFEPLDGYTLMADTVRYRLPLSPLGDLAFPIVRLQLNKIFDYRSVKILELVEGKLLL</sequence>
<dbReference type="GO" id="GO:0051301">
    <property type="term" value="P:cell division"/>
    <property type="evidence" value="ECO:0007669"/>
    <property type="project" value="UniProtKB-KW"/>
</dbReference>
<evidence type="ECO:0000259" key="1">
    <source>
        <dbReference type="Pfam" id="PF03364"/>
    </source>
</evidence>
<keyword evidence="2" id="KW-0132">Cell division</keyword>
<dbReference type="Proteomes" id="UP000000323">
    <property type="component" value="Chromosome 2"/>
</dbReference>
<reference evidence="3" key="1">
    <citation type="journal article" date="2010" name="Stand. Genomic Sci.">
        <title>Complete genome sequence of 'Thermobaculum terrenum' type strain (YNP1).</title>
        <authorList>
            <person name="Kiss H."/>
            <person name="Cleland D."/>
            <person name="Lapidus A."/>
            <person name="Lucas S."/>
            <person name="Glavina Del Rio T."/>
            <person name="Nolan M."/>
            <person name="Tice H."/>
            <person name="Han C."/>
            <person name="Goodwin L."/>
            <person name="Pitluck S."/>
            <person name="Liolios K."/>
            <person name="Ivanova N."/>
            <person name="Mavromatis K."/>
            <person name="Ovchinnikova G."/>
            <person name="Pati A."/>
            <person name="Chen A."/>
            <person name="Palaniappan K."/>
            <person name="Land M."/>
            <person name="Hauser L."/>
            <person name="Chang Y."/>
            <person name="Jeffries C."/>
            <person name="Lu M."/>
            <person name="Brettin T."/>
            <person name="Detter J."/>
            <person name="Goker M."/>
            <person name="Tindall B."/>
            <person name="Beck B."/>
            <person name="McDermott T."/>
            <person name="Woyke T."/>
            <person name="Bristow J."/>
            <person name="Eisen J."/>
            <person name="Markowitz V."/>
            <person name="Hugenholtz P."/>
            <person name="Kyrpides N."/>
            <person name="Klenk H."/>
            <person name="Cheng J."/>
        </authorList>
    </citation>
    <scope>NUCLEOTIDE SEQUENCE [LARGE SCALE GENOMIC DNA]</scope>
    <source>
        <strain evidence="3">ATCC BAA-798 / YNP1</strain>
    </source>
</reference>
<name>D1CHH8_THET1</name>
<dbReference type="InterPro" id="IPR023393">
    <property type="entry name" value="START-like_dom_sf"/>
</dbReference>
<dbReference type="Pfam" id="PF03364">
    <property type="entry name" value="Polyketide_cyc"/>
    <property type="match status" value="1"/>
</dbReference>
<evidence type="ECO:0000313" key="2">
    <source>
        <dbReference type="EMBL" id="ACZ43199.1"/>
    </source>
</evidence>
<organism evidence="2 3">
    <name type="scientific">Thermobaculum terrenum (strain ATCC BAA-798 / CCMEE 7001 / YNP1)</name>
    <dbReference type="NCBI Taxonomy" id="525904"/>
    <lineage>
        <taxon>Bacteria</taxon>
        <taxon>Bacillati</taxon>
        <taxon>Chloroflexota</taxon>
        <taxon>Chloroflexia</taxon>
        <taxon>Candidatus Thermobaculales</taxon>
        <taxon>Candidatus Thermobaculaceae</taxon>
        <taxon>Thermobaculum</taxon>
    </lineage>
</organism>
<keyword evidence="2" id="KW-0131">Cell cycle</keyword>
<feature type="domain" description="Coenzyme Q-binding protein COQ10 START" evidence="1">
    <location>
        <begin position="15"/>
        <end position="121"/>
    </location>
</feature>
<evidence type="ECO:0000313" key="3">
    <source>
        <dbReference type="Proteomes" id="UP000000323"/>
    </source>
</evidence>